<dbReference type="InterPro" id="IPR036152">
    <property type="entry name" value="Asp/glu_Ase-like_sf"/>
</dbReference>
<comment type="similarity">
    <text evidence="1">Belongs to the asparaginase 1 family.</text>
</comment>
<feature type="active site" evidence="8">
    <location>
        <position position="88"/>
    </location>
</feature>
<feature type="domain" description="Asparaginase/glutaminase C-terminal" evidence="10">
    <location>
        <begin position="206"/>
        <end position="313"/>
    </location>
</feature>
<dbReference type="Gene3D" id="3.40.50.40">
    <property type="match status" value="1"/>
</dbReference>
<dbReference type="FunFam" id="3.40.50.1170:FF:000001">
    <property type="entry name" value="L-asparaginase 2"/>
    <property type="match status" value="1"/>
</dbReference>
<keyword evidence="12" id="KW-1185">Reference proteome</keyword>
<feature type="active site" evidence="7">
    <location>
        <position position="12"/>
    </location>
</feature>
<dbReference type="PROSITE" id="PS00917">
    <property type="entry name" value="ASN_GLN_ASE_2"/>
    <property type="match status" value="1"/>
</dbReference>
<feature type="domain" description="L-asparaginase N-terminal" evidence="9">
    <location>
        <begin position="3"/>
        <end position="193"/>
    </location>
</feature>
<dbReference type="KEGG" id="panc:E2636_09520"/>
<proteinExistence type="inferred from homology"/>
<name>A0A4V1AN31_9BACL</name>
<dbReference type="Pfam" id="PF00710">
    <property type="entry name" value="Asparaginase"/>
    <property type="match status" value="1"/>
</dbReference>
<dbReference type="EMBL" id="CP038015">
    <property type="protein sequence ID" value="QBP41355.1"/>
    <property type="molecule type" value="Genomic_DNA"/>
</dbReference>
<dbReference type="Gene3D" id="3.40.50.1170">
    <property type="entry name" value="L-asparaginase, N-terminal domain"/>
    <property type="match status" value="1"/>
</dbReference>
<protein>
    <recommendedName>
        <fullName evidence="2">asparaginase</fullName>
        <ecNumber evidence="2">3.5.1.1</ecNumber>
    </recommendedName>
</protein>
<dbReference type="SMART" id="SM00870">
    <property type="entry name" value="Asparaginase"/>
    <property type="match status" value="1"/>
</dbReference>
<gene>
    <name evidence="11" type="ORF">E2636_09520</name>
</gene>
<evidence type="ECO:0000259" key="9">
    <source>
        <dbReference type="Pfam" id="PF00710"/>
    </source>
</evidence>
<accession>A0A4V1AN31</accession>
<comment type="catalytic activity">
    <reaction evidence="4">
        <text>L-asparagine + H2O = L-aspartate + NH4(+)</text>
        <dbReference type="Rhea" id="RHEA:21016"/>
        <dbReference type="ChEBI" id="CHEBI:15377"/>
        <dbReference type="ChEBI" id="CHEBI:28938"/>
        <dbReference type="ChEBI" id="CHEBI:29991"/>
        <dbReference type="ChEBI" id="CHEBI:58048"/>
        <dbReference type="EC" id="3.5.1.1"/>
    </reaction>
</comment>
<organism evidence="11 12">
    <name type="scientific">Paenisporosarcina antarctica</name>
    <dbReference type="NCBI Taxonomy" id="417367"/>
    <lineage>
        <taxon>Bacteria</taxon>
        <taxon>Bacillati</taxon>
        <taxon>Bacillota</taxon>
        <taxon>Bacilli</taxon>
        <taxon>Bacillales</taxon>
        <taxon>Caryophanaceae</taxon>
        <taxon>Paenisporosarcina</taxon>
    </lineage>
</organism>
<dbReference type="PIRSF" id="PIRSF001220">
    <property type="entry name" value="L-ASNase_gatD"/>
    <property type="match status" value="1"/>
</dbReference>
<feature type="binding site" evidence="6">
    <location>
        <begin position="88"/>
        <end position="89"/>
    </location>
    <ligand>
        <name>substrate</name>
    </ligand>
</feature>
<keyword evidence="3" id="KW-0378">Hydrolase</keyword>
<evidence type="ECO:0000256" key="8">
    <source>
        <dbReference type="PROSITE-ProRule" id="PRU10100"/>
    </source>
</evidence>
<evidence type="ECO:0000313" key="12">
    <source>
        <dbReference type="Proteomes" id="UP000294292"/>
    </source>
</evidence>
<dbReference type="Proteomes" id="UP000294292">
    <property type="component" value="Chromosome"/>
</dbReference>
<evidence type="ECO:0000256" key="4">
    <source>
        <dbReference type="ARBA" id="ARBA00049366"/>
    </source>
</evidence>
<dbReference type="SUPFAM" id="SSF53774">
    <property type="entry name" value="Glutaminase/Asparaginase"/>
    <property type="match status" value="1"/>
</dbReference>
<dbReference type="PIRSF" id="PIRSF500176">
    <property type="entry name" value="L_ASNase"/>
    <property type="match status" value="1"/>
</dbReference>
<evidence type="ECO:0000256" key="1">
    <source>
        <dbReference type="ARBA" id="ARBA00010518"/>
    </source>
</evidence>
<sequence length="323" mass="35175">MKKVIVIHTGGTISMHVNFESGAVVPGDSNPLTSEIDKLMEYADIHEIEAFNYPSPHMTPTEMLTLKNIIEQQLAEKEVAGFVITHGTDTLEETAYFLDLTIKSNVPIILTGAMRSSNEIGADGVYNLLSAVRVANSQHAIGKGVLVVMNDEIHTAQNVTKTSTSNVSTFQSPQYGPIGLITKTAIHFHHSPIRHETYDVKDIKKRVALLKVYAGMDVDLLMHVANNKYDGVVLEGLGQGNVPPAIVPGIQQLMNQHIPIVLVSRCYNGIAQPVYGYEGGGKMLEDMGVLFAHGLSGQKARLKLLIGLSDSRMTHTPSAIFEH</sequence>
<evidence type="ECO:0000256" key="5">
    <source>
        <dbReference type="PIRSR" id="PIRSR001220-1"/>
    </source>
</evidence>
<dbReference type="PROSITE" id="PS00144">
    <property type="entry name" value="ASN_GLN_ASE_1"/>
    <property type="match status" value="1"/>
</dbReference>
<dbReference type="AlphaFoldDB" id="A0A4V1AN31"/>
<dbReference type="InterPro" id="IPR040919">
    <property type="entry name" value="Asparaginase_C"/>
</dbReference>
<dbReference type="PRINTS" id="PR00139">
    <property type="entry name" value="ASNGLNASE"/>
</dbReference>
<dbReference type="InterPro" id="IPR037152">
    <property type="entry name" value="L-asparaginase_N_sf"/>
</dbReference>
<dbReference type="SFLD" id="SFLDS00057">
    <property type="entry name" value="Glutaminase/Asparaginase"/>
    <property type="match status" value="1"/>
</dbReference>
<dbReference type="InterPro" id="IPR027473">
    <property type="entry name" value="L-asparaginase_C"/>
</dbReference>
<dbReference type="PANTHER" id="PTHR11707:SF28">
    <property type="entry name" value="60 KDA LYSOPHOSPHOLIPASE"/>
    <property type="match status" value="1"/>
</dbReference>
<reference evidence="11 12" key="1">
    <citation type="submission" date="2019-03" db="EMBL/GenBank/DDBJ databases">
        <title>Complete genome sequence of Paenisporosarcina antarctica CGMCC 1.6503T.</title>
        <authorList>
            <person name="Rong J.-C."/>
            <person name="Chi N.-Y."/>
            <person name="Zhang Q.-F."/>
        </authorList>
    </citation>
    <scope>NUCLEOTIDE SEQUENCE [LARGE SCALE GENOMIC DNA]</scope>
    <source>
        <strain evidence="11 12">CGMCC 1.6503</strain>
    </source>
</reference>
<evidence type="ECO:0000256" key="7">
    <source>
        <dbReference type="PROSITE-ProRule" id="PRU10099"/>
    </source>
</evidence>
<dbReference type="RefSeq" id="WP_134209989.1">
    <property type="nucleotide sequence ID" value="NZ_CP038015.1"/>
</dbReference>
<dbReference type="InterPro" id="IPR027475">
    <property type="entry name" value="Asparaginase/glutaminase_AS2"/>
</dbReference>
<evidence type="ECO:0000256" key="6">
    <source>
        <dbReference type="PIRSR" id="PIRSR001220-2"/>
    </source>
</evidence>
<dbReference type="PANTHER" id="PTHR11707">
    <property type="entry name" value="L-ASPARAGINASE"/>
    <property type="match status" value="1"/>
</dbReference>
<evidence type="ECO:0000256" key="3">
    <source>
        <dbReference type="ARBA" id="ARBA00022801"/>
    </source>
</evidence>
<dbReference type="FunFam" id="3.40.50.40:FF:000003">
    <property type="entry name" value="L-asparaginase 2"/>
    <property type="match status" value="1"/>
</dbReference>
<dbReference type="InterPro" id="IPR027474">
    <property type="entry name" value="L-asparaginase_N"/>
</dbReference>
<dbReference type="OrthoDB" id="9788068at2"/>
<evidence type="ECO:0000256" key="2">
    <source>
        <dbReference type="ARBA" id="ARBA00012920"/>
    </source>
</evidence>
<feature type="active site" description="O-isoaspartyl threonine intermediate" evidence="5">
    <location>
        <position position="12"/>
    </location>
</feature>
<dbReference type="GO" id="GO:0006528">
    <property type="term" value="P:asparagine metabolic process"/>
    <property type="evidence" value="ECO:0007669"/>
    <property type="project" value="InterPro"/>
</dbReference>
<dbReference type="EC" id="3.5.1.1" evidence="2"/>
<evidence type="ECO:0000259" key="10">
    <source>
        <dbReference type="Pfam" id="PF17763"/>
    </source>
</evidence>
<dbReference type="InterPro" id="IPR004550">
    <property type="entry name" value="AsnASE_II"/>
</dbReference>
<feature type="binding site" evidence="6">
    <location>
        <position position="55"/>
    </location>
    <ligand>
        <name>substrate</name>
    </ligand>
</feature>
<dbReference type="PROSITE" id="PS51732">
    <property type="entry name" value="ASN_GLN_ASE_3"/>
    <property type="match status" value="1"/>
</dbReference>
<dbReference type="CDD" id="cd08964">
    <property type="entry name" value="L-asparaginase_II"/>
    <property type="match status" value="1"/>
</dbReference>
<dbReference type="InterPro" id="IPR006034">
    <property type="entry name" value="Asparaginase/glutaminase-like"/>
</dbReference>
<dbReference type="GO" id="GO:0004067">
    <property type="term" value="F:asparaginase activity"/>
    <property type="evidence" value="ECO:0007669"/>
    <property type="project" value="UniProtKB-UniRule"/>
</dbReference>
<dbReference type="InterPro" id="IPR020827">
    <property type="entry name" value="Asparaginase/glutaminase_AS1"/>
</dbReference>
<evidence type="ECO:0000313" key="11">
    <source>
        <dbReference type="EMBL" id="QBP41355.1"/>
    </source>
</evidence>
<dbReference type="Pfam" id="PF17763">
    <property type="entry name" value="Asparaginase_C"/>
    <property type="match status" value="1"/>
</dbReference>